<evidence type="ECO:0000256" key="1">
    <source>
        <dbReference type="SAM" id="Phobius"/>
    </source>
</evidence>
<keyword evidence="1" id="KW-0472">Membrane</keyword>
<gene>
    <name evidence="3" type="ORF">I8J31_20240</name>
</gene>
<feature type="transmembrane region" description="Helical" evidence="1">
    <location>
        <begin position="52"/>
        <end position="73"/>
    </location>
</feature>
<comment type="caution">
    <text evidence="3">The sequence shown here is derived from an EMBL/GenBank/DDBJ whole genome shotgun (WGS) entry which is preliminary data.</text>
</comment>
<evidence type="ECO:0000259" key="2">
    <source>
        <dbReference type="Pfam" id="PF14331"/>
    </source>
</evidence>
<protein>
    <recommendedName>
        <fullName evidence="2">Type VI secretion system component TssM1 N-terminal domain-containing protein</fullName>
    </recommendedName>
</protein>
<sequence length="1365" mass="155306">MATDLKGFIRWIDKSLLNFDQLRSKIEHTYHDLVSRLYPLIEQFKPIWQDPLWQFIGIVLLIFFGILLGLWLIKKTTKGSVWLIKSLLRVVTRFGKTLFRPIRWLVQKMTGKKQREPSKKNYRQRLGVVQMRRAINAIQYLTTKREWRYQASWALLIGESESGKSQLIQSVKQGRRAQLLPKEKRLLGANNSWHFFDHGVVIESASDALDDNLEQLNWYRPERALDKIILCVSAKSLLNQEPPAVLEALGEQLFQQLWKIQKKTGFVLPVYVFVTQCDEVEGFAAFWQAQGKEVEQQMIGWSNPYRLETAFNLAWLNEAFGQLLSSMQSAQLRVASGGEEITNIDQFMLFLNQFSALQAPLTKVMQSTFARSSLQEALPLRGIYFCGQLEDKTAFVEDAFQQKIFAEKHLGSILEKRRFSSNKVLRRFQFGAVGAALVLSLLLAFDVTRVVQFNSFSQAKLKQLNPIASDCTVEGADTYELLQGLSDIGQRLVAFSMPLSWLDIMEVKKQQLIAVHLLESKLFPSMDCRLKQRANALTIASQVALKKGNYPALVTQLKDYQSALIAFEKAQQAFVSLAGPLENSQGVSKQLTHLLNYLYNNYVPDNTDLDSDLIVGGVRRAQFSPPWIRNDQRLVSHQLSTKFLDTLTKELHLALLVHAEDIPLAPLQKFNAQADLVTTDRILPASSVIEDYQRLSQWIDHTRHDWLSSSAASSPCGQLSEQMTALRHDLVRHGFDWNKLNQMVMRFSQQSCDQTVRNELAELSFVPFGVLFTFDQQGLLSLSPDLQRLAEKLQDITELTFIQDSYPPVIDSSETIVQWQEIPLQQLVDALINFQQFSADHSDTNIFDTTLAERFQQVTERLLSQAMIRPAQRIKAPKPINDLIAYHEKSVSEAVKSFKQVQELLLQIQILLQQQGDSSNVLWLKQQVQAFIIQQLTQLEKLVAEYHLYLPLSSPQWQKPDFAQAMFNLSDQKQAELYLTNQQQKMSYFAFNYAQPLLQYLQNSDTGLSNLLVQRWLATLQDLGRFERGEPNNQVTLLNDLVTQKLTAISNEQCSQSHFFDGAHGNQSWFAKRRGQIEQQVNLHCSSADKKALVTRYMQLAQAFNATIAGRYPFADSQLAGNKDLTTKALQAFLADYRQNSANLLADLNKQHQKDGSIPDAWLEFIGQMNNISDFFAHTWQPKAKRWQVTLDVTFDAKSYDAKGRSSKGSNQIIEWTLQSGQTQALFPNGDTSISWSPGQPLQLDLRWATGSAYVPIGLPGSHSAPRQVGTRQGLTAGFVSRSRWGLFEWLAVYGSEAREREDDENILSFYVPVGLKGEQVHLEEPAYVSRANLLLQALVSDDKGEPQAIALPRHFPIYAPGLNH</sequence>
<evidence type="ECO:0000313" key="4">
    <source>
        <dbReference type="Proteomes" id="UP000628710"/>
    </source>
</evidence>
<keyword evidence="4" id="KW-1185">Reference proteome</keyword>
<dbReference type="PANTHER" id="PTHR36153:SF1">
    <property type="entry name" value="TYPE VI SECRETION SYSTEM COMPONENT TSSM1"/>
    <property type="match status" value="1"/>
</dbReference>
<keyword evidence="1" id="KW-0812">Transmembrane</keyword>
<proteinExistence type="predicted"/>
<organism evidence="3 4">
    <name type="scientific">Marinomonas transparens</name>
    <dbReference type="NCBI Taxonomy" id="2795388"/>
    <lineage>
        <taxon>Bacteria</taxon>
        <taxon>Pseudomonadati</taxon>
        <taxon>Pseudomonadota</taxon>
        <taxon>Gammaproteobacteria</taxon>
        <taxon>Oceanospirillales</taxon>
        <taxon>Oceanospirillaceae</taxon>
        <taxon>Marinomonas</taxon>
    </lineage>
</organism>
<feature type="domain" description="Type VI secretion system component TssM1 N-terminal" evidence="2">
    <location>
        <begin position="213"/>
        <end position="388"/>
    </location>
</feature>
<dbReference type="RefSeq" id="WP_199470395.1">
    <property type="nucleotide sequence ID" value="NZ_JAEMNX010000042.1"/>
</dbReference>
<dbReference type="Proteomes" id="UP000628710">
    <property type="component" value="Unassembled WGS sequence"/>
</dbReference>
<dbReference type="InterPro" id="IPR053156">
    <property type="entry name" value="T6SS_TssM-like"/>
</dbReference>
<dbReference type="PANTHER" id="PTHR36153">
    <property type="entry name" value="INNER MEMBRANE PROTEIN-RELATED"/>
    <property type="match status" value="1"/>
</dbReference>
<dbReference type="Pfam" id="PF14331">
    <property type="entry name" value="IcmF-related_N"/>
    <property type="match status" value="1"/>
</dbReference>
<accession>A0A934JXG5</accession>
<evidence type="ECO:0000313" key="3">
    <source>
        <dbReference type="EMBL" id="MBJ7540002.1"/>
    </source>
</evidence>
<keyword evidence="1" id="KW-1133">Transmembrane helix</keyword>
<name>A0A934JXG5_9GAMM</name>
<dbReference type="EMBL" id="JAEMNX010000042">
    <property type="protein sequence ID" value="MBJ7540002.1"/>
    <property type="molecule type" value="Genomic_DNA"/>
</dbReference>
<reference evidence="3" key="1">
    <citation type="submission" date="2020-12" db="EMBL/GenBank/DDBJ databases">
        <title>Marinomonas arctica sp. nov., a psychrotolerant bacterium isolated from the Arctic.</title>
        <authorList>
            <person name="Zhang Y."/>
        </authorList>
    </citation>
    <scope>NUCLEOTIDE SEQUENCE</scope>
    <source>
        <strain evidence="3">C1424</strain>
    </source>
</reference>
<dbReference type="InterPro" id="IPR025743">
    <property type="entry name" value="TssM1_N"/>
</dbReference>